<name>A0A8S3W727_PARAO</name>
<dbReference type="CDD" id="cd00136">
    <property type="entry name" value="PDZ_canonical"/>
    <property type="match status" value="1"/>
</dbReference>
<feature type="compositionally biased region" description="Polar residues" evidence="1">
    <location>
        <begin position="680"/>
        <end position="691"/>
    </location>
</feature>
<feature type="region of interest" description="Disordered" evidence="1">
    <location>
        <begin position="632"/>
        <end position="655"/>
    </location>
</feature>
<evidence type="ECO:0000259" key="3">
    <source>
        <dbReference type="PROSITE" id="PS50106"/>
    </source>
</evidence>
<dbReference type="OrthoDB" id="123971at2759"/>
<dbReference type="CDD" id="cd14473">
    <property type="entry name" value="FERM_B-lobe"/>
    <property type="match status" value="1"/>
</dbReference>
<proteinExistence type="predicted"/>
<feature type="domain" description="FERM" evidence="2">
    <location>
        <begin position="223"/>
        <end position="546"/>
    </location>
</feature>
<accession>A0A8S3W727</accession>
<feature type="compositionally biased region" description="Basic and acidic residues" evidence="1">
    <location>
        <begin position="693"/>
        <end position="706"/>
    </location>
</feature>
<organism evidence="4 5">
    <name type="scientific">Parnassius apollo</name>
    <name type="common">Apollo butterfly</name>
    <name type="synonym">Papilio apollo</name>
    <dbReference type="NCBI Taxonomy" id="110799"/>
    <lineage>
        <taxon>Eukaryota</taxon>
        <taxon>Metazoa</taxon>
        <taxon>Ecdysozoa</taxon>
        <taxon>Arthropoda</taxon>
        <taxon>Hexapoda</taxon>
        <taxon>Insecta</taxon>
        <taxon>Pterygota</taxon>
        <taxon>Neoptera</taxon>
        <taxon>Endopterygota</taxon>
        <taxon>Lepidoptera</taxon>
        <taxon>Glossata</taxon>
        <taxon>Ditrysia</taxon>
        <taxon>Papilionoidea</taxon>
        <taxon>Papilionidae</taxon>
        <taxon>Parnassiinae</taxon>
        <taxon>Parnassini</taxon>
        <taxon>Parnassius</taxon>
        <taxon>Parnassius</taxon>
    </lineage>
</organism>
<evidence type="ECO:0000256" key="1">
    <source>
        <dbReference type="SAM" id="MobiDB-lite"/>
    </source>
</evidence>
<feature type="region of interest" description="Disordered" evidence="1">
    <location>
        <begin position="680"/>
        <end position="706"/>
    </location>
</feature>
<dbReference type="AlphaFoldDB" id="A0A8S3W727"/>
<dbReference type="InterPro" id="IPR019748">
    <property type="entry name" value="FERM_central"/>
</dbReference>
<comment type="caution">
    <text evidence="4">The sequence shown here is derived from an EMBL/GenBank/DDBJ whole genome shotgun (WGS) entry which is preliminary data.</text>
</comment>
<dbReference type="InterPro" id="IPR019749">
    <property type="entry name" value="Band_41_domain"/>
</dbReference>
<keyword evidence="5" id="KW-1185">Reference proteome</keyword>
<dbReference type="EMBL" id="CAJQZP010000191">
    <property type="protein sequence ID" value="CAG4944510.1"/>
    <property type="molecule type" value="Genomic_DNA"/>
</dbReference>
<dbReference type="InterPro" id="IPR052074">
    <property type="entry name" value="NonRcpt_TyrProt_Phosphatase"/>
</dbReference>
<dbReference type="SMART" id="SM00295">
    <property type="entry name" value="B41"/>
    <property type="match status" value="1"/>
</dbReference>
<feature type="domain" description="PDZ" evidence="3">
    <location>
        <begin position="782"/>
        <end position="863"/>
    </location>
</feature>
<dbReference type="PANTHER" id="PTHR46900">
    <property type="entry name" value="TYROSINE-PROTEIN PHOSPHATASE NON-RECEPTOR TYPE 13"/>
    <property type="match status" value="1"/>
</dbReference>
<dbReference type="GO" id="GO:0071944">
    <property type="term" value="C:cell periphery"/>
    <property type="evidence" value="ECO:0007669"/>
    <property type="project" value="UniProtKB-ARBA"/>
</dbReference>
<evidence type="ECO:0000313" key="5">
    <source>
        <dbReference type="Proteomes" id="UP000691718"/>
    </source>
</evidence>
<protein>
    <submittedName>
        <fullName evidence="4">(apollo) hypothetical protein</fullName>
    </submittedName>
</protein>
<dbReference type="PROSITE" id="PS50057">
    <property type="entry name" value="FERM_3"/>
    <property type="match status" value="1"/>
</dbReference>
<dbReference type="SMART" id="SM00228">
    <property type="entry name" value="PDZ"/>
    <property type="match status" value="1"/>
</dbReference>
<sequence>MKRARCYIDNIIICQLFLSSTMSRNCDEDSGRSSCSAASITFSPIMDYHHFKSEERLESKESVQLKNQDTGATLKVSTRPRSYVALLSSPDETDPFPSYRPSRSHRSAVLNLFDTPRQGGLSNAHSSYDIATSTQIEQCNIQNNALSLSNVNANDKKFNRAPQVAVKTNFRRGKPVQRVASRLYKADACLKGKEGCIGPEFIVRASQSIKKIDLTLNTVCDKKVMTIVLLNGQRVEVICDPNTVTAGQLFEAVVHNEKYEHSFMLGIAALIGGDFVILPDDYKIKKIASENWHKSNKKGKGTDASDEVTLTVFLRIKFFLPKNVASNIQGGEWRYRVYLQLRRATVEGQMTSTIQNLVLLAGYALHIEFGEFSYREHGSGDYFLLEHYLPETVITDDMADVKLRMKRAHESRRGLDRDKAMINYITLAQTFRDYGAHFYSAVWATRDGFCRDVWFSIAPRGITLYSRNNQIADESDIITNRIVLQSLPWHHIHTFYYNKKTLYIIPNSYSGLSKIGIKYKLKMTDNKSYFTFWLASLHHRLYLKLYAKEDFITYLSTEIGSPIGKSPKKTECSNYQDSYNLAVRNPARVRKPVRRRFRVDIFSDKKNQNKENEKPDTEELLRRILSPQNESLLNSSSIGHGSSSNECLSSSESCSLPRRHGVKMGTRVFAGIKTTRDCNNLRSPGHKSSNECLRPDTTAHSDSDDLSLEQKQHCHVNRMKLLPERQYSQNLSTGPTAYVLESPKAYSDVFNFKEGNESCLNTSLFEKLDNMEYVQGERVFVTAVLERDETNALGLQVAEGSDGNVYIKSITTGSPAELCRKFLPGDQIISVNGQTLLNLKYDKALAMLQSASKTVELIVLQNVNKHCNVDYPPCTESNKVYNCNQTRSKSMSSALDVDITDDELLNEEALKTIYALIKLTKEKVMDRMKDKTSVQNTPNKSNLQKCYSENKVYDEFNTGNCSSQENTPRNTDIQKFNTWRGLPNSRIKRRPLSLSIPNNMDLPDDYLDDTSEILLKKSSLKSIQSSLNSLERSEKSASVKNVALPRNYGLSRRWLGPVRYPVTPCKNSNTESAIIDDNVVRRHFVYGAGDSDEDQIFL</sequence>
<dbReference type="Pfam" id="PF00373">
    <property type="entry name" value="FERM_M"/>
    <property type="match status" value="1"/>
</dbReference>
<dbReference type="InterPro" id="IPR001478">
    <property type="entry name" value="PDZ"/>
</dbReference>
<dbReference type="PROSITE" id="PS50106">
    <property type="entry name" value="PDZ"/>
    <property type="match status" value="1"/>
</dbReference>
<reference evidence="4" key="1">
    <citation type="submission" date="2021-04" db="EMBL/GenBank/DDBJ databases">
        <authorList>
            <person name="Tunstrom K."/>
        </authorList>
    </citation>
    <scope>NUCLEOTIDE SEQUENCE</scope>
</reference>
<dbReference type="GO" id="GO:0030182">
    <property type="term" value="P:neuron differentiation"/>
    <property type="evidence" value="ECO:0007669"/>
    <property type="project" value="UniProtKB-ARBA"/>
</dbReference>
<evidence type="ECO:0000259" key="2">
    <source>
        <dbReference type="PROSITE" id="PS50057"/>
    </source>
</evidence>
<dbReference type="Proteomes" id="UP000691718">
    <property type="component" value="Unassembled WGS sequence"/>
</dbReference>
<dbReference type="GO" id="GO:0009887">
    <property type="term" value="P:animal organ morphogenesis"/>
    <property type="evidence" value="ECO:0007669"/>
    <property type="project" value="UniProtKB-ARBA"/>
</dbReference>
<evidence type="ECO:0000313" key="4">
    <source>
        <dbReference type="EMBL" id="CAG4944510.1"/>
    </source>
</evidence>
<dbReference type="Pfam" id="PF00595">
    <property type="entry name" value="PDZ"/>
    <property type="match status" value="1"/>
</dbReference>
<dbReference type="PANTHER" id="PTHR46900:SF2">
    <property type="entry name" value="TYROSINE-PROTEIN PHOSPHATASE NON-RECEPTOR TYPE 13"/>
    <property type="match status" value="1"/>
</dbReference>
<dbReference type="InterPro" id="IPR000299">
    <property type="entry name" value="FERM_domain"/>
</dbReference>
<gene>
    <name evidence="4" type="ORF">PAPOLLO_LOCUS2875</name>
</gene>